<dbReference type="SUPFAM" id="SSF102588">
    <property type="entry name" value="LmbE-like"/>
    <property type="match status" value="1"/>
</dbReference>
<dbReference type="STRING" id="56857.A0A200RA16"/>
<keyword evidence="3" id="KW-0732">Signal</keyword>
<name>A0A200RA16_MACCD</name>
<comment type="caution">
    <text evidence="4">The sequence shown here is derived from an EMBL/GenBank/DDBJ whole genome shotgun (WGS) entry which is preliminary data.</text>
</comment>
<evidence type="ECO:0000313" key="5">
    <source>
        <dbReference type="Proteomes" id="UP000195402"/>
    </source>
</evidence>
<dbReference type="InParanoid" id="A0A200RA16"/>
<dbReference type="AlphaFoldDB" id="A0A200RA16"/>
<dbReference type="InterPro" id="IPR024078">
    <property type="entry name" value="LmbE-like_dom_sf"/>
</dbReference>
<evidence type="ECO:0000256" key="2">
    <source>
        <dbReference type="ARBA" id="ARBA00012176"/>
    </source>
</evidence>
<dbReference type="UniPathway" id="UPA00196"/>
<dbReference type="GO" id="GO:0005783">
    <property type="term" value="C:endoplasmic reticulum"/>
    <property type="evidence" value="ECO:0007669"/>
    <property type="project" value="TreeGrafter"/>
</dbReference>
<accession>A0A200RA16</accession>
<evidence type="ECO:0000256" key="3">
    <source>
        <dbReference type="SAM" id="SignalP"/>
    </source>
</evidence>
<dbReference type="OrthoDB" id="440160at2759"/>
<feature type="chain" id="PRO_5013301374" description="N-acetylglucosaminylphosphatidylinositol deacetylase" evidence="3">
    <location>
        <begin position="25"/>
        <end position="137"/>
    </location>
</feature>
<sequence>MAWFFIAATLILLWVVSLCKILYASTPKVAFLSEGEAVRKRTVLLVVAHPDDESMFFSPTILYLTSAGHNVHILCLSTGNADGKGDTRREELYQACAALKMNACRCVTYYVVFCEMRGEARALSPRLSTPSRRLGVA</sequence>
<dbReference type="Proteomes" id="UP000195402">
    <property type="component" value="Unassembled WGS sequence"/>
</dbReference>
<dbReference type="InterPro" id="IPR003737">
    <property type="entry name" value="GlcNAc_PI_deacetylase-related"/>
</dbReference>
<evidence type="ECO:0000313" key="4">
    <source>
        <dbReference type="EMBL" id="OVA19558.1"/>
    </source>
</evidence>
<dbReference type="GO" id="GO:0000225">
    <property type="term" value="F:N-acetylglucosaminylphosphatidylinositol deacetylase activity"/>
    <property type="evidence" value="ECO:0007669"/>
    <property type="project" value="UniProtKB-EC"/>
</dbReference>
<dbReference type="PANTHER" id="PTHR12993:SF11">
    <property type="entry name" value="N-ACETYLGLUCOSAMINYL-PHOSPHATIDYLINOSITOL DE-N-ACETYLASE"/>
    <property type="match status" value="1"/>
</dbReference>
<dbReference type="Gene3D" id="3.40.50.10320">
    <property type="entry name" value="LmbE-like"/>
    <property type="match status" value="1"/>
</dbReference>
<dbReference type="GO" id="GO:0016020">
    <property type="term" value="C:membrane"/>
    <property type="evidence" value="ECO:0007669"/>
    <property type="project" value="GOC"/>
</dbReference>
<evidence type="ECO:0000256" key="1">
    <source>
        <dbReference type="ARBA" id="ARBA00006066"/>
    </source>
</evidence>
<dbReference type="EMBL" id="MVGT01000185">
    <property type="protein sequence ID" value="OVA19558.1"/>
    <property type="molecule type" value="Genomic_DNA"/>
</dbReference>
<comment type="similarity">
    <text evidence="1">Belongs to the PIGL family.</text>
</comment>
<gene>
    <name evidence="4" type="ORF">BVC80_9051g59</name>
</gene>
<dbReference type="Pfam" id="PF02585">
    <property type="entry name" value="PIG-L"/>
    <property type="match status" value="1"/>
</dbReference>
<protein>
    <recommendedName>
        <fullName evidence="2">N-acetylglucosaminylphosphatidylinositol deacetylase</fullName>
        <ecNumber evidence="2">3.5.1.89</ecNumber>
    </recommendedName>
</protein>
<dbReference type="GO" id="GO:0006506">
    <property type="term" value="P:GPI anchor biosynthetic process"/>
    <property type="evidence" value="ECO:0007669"/>
    <property type="project" value="UniProtKB-UniPathway"/>
</dbReference>
<reference evidence="4 5" key="1">
    <citation type="journal article" date="2017" name="Mol. Plant">
        <title>The Genome of Medicinal Plant Macleaya cordata Provides New Insights into Benzylisoquinoline Alkaloids Metabolism.</title>
        <authorList>
            <person name="Liu X."/>
            <person name="Liu Y."/>
            <person name="Huang P."/>
            <person name="Ma Y."/>
            <person name="Qing Z."/>
            <person name="Tang Q."/>
            <person name="Cao H."/>
            <person name="Cheng P."/>
            <person name="Zheng Y."/>
            <person name="Yuan Z."/>
            <person name="Zhou Y."/>
            <person name="Liu J."/>
            <person name="Tang Z."/>
            <person name="Zhuo Y."/>
            <person name="Zhang Y."/>
            <person name="Yu L."/>
            <person name="Huang J."/>
            <person name="Yang P."/>
            <person name="Peng Q."/>
            <person name="Zhang J."/>
            <person name="Jiang W."/>
            <person name="Zhang Z."/>
            <person name="Lin K."/>
            <person name="Ro D.K."/>
            <person name="Chen X."/>
            <person name="Xiong X."/>
            <person name="Shang Y."/>
            <person name="Huang S."/>
            <person name="Zeng J."/>
        </authorList>
    </citation>
    <scope>NUCLEOTIDE SEQUENCE [LARGE SCALE GENOMIC DNA]</scope>
    <source>
        <strain evidence="5">cv. BLH2017</strain>
        <tissue evidence="4">Root</tissue>
    </source>
</reference>
<keyword evidence="5" id="KW-1185">Reference proteome</keyword>
<organism evidence="4 5">
    <name type="scientific">Macleaya cordata</name>
    <name type="common">Five-seeded plume-poppy</name>
    <name type="synonym">Bocconia cordata</name>
    <dbReference type="NCBI Taxonomy" id="56857"/>
    <lineage>
        <taxon>Eukaryota</taxon>
        <taxon>Viridiplantae</taxon>
        <taxon>Streptophyta</taxon>
        <taxon>Embryophyta</taxon>
        <taxon>Tracheophyta</taxon>
        <taxon>Spermatophyta</taxon>
        <taxon>Magnoliopsida</taxon>
        <taxon>Ranunculales</taxon>
        <taxon>Papaveraceae</taxon>
        <taxon>Papaveroideae</taxon>
        <taxon>Macleaya</taxon>
    </lineage>
</organism>
<dbReference type="PANTHER" id="PTHR12993">
    <property type="entry name" value="N-ACETYLGLUCOSAMINYL-PHOSPHATIDYLINOSITOL DE-N-ACETYLASE-RELATED"/>
    <property type="match status" value="1"/>
</dbReference>
<dbReference type="EC" id="3.5.1.89" evidence="2"/>
<feature type="signal peptide" evidence="3">
    <location>
        <begin position="1"/>
        <end position="24"/>
    </location>
</feature>
<proteinExistence type="inferred from homology"/>